<dbReference type="AlphaFoldDB" id="A0ABD5RG60"/>
<sequence>MSGDHVLPDDLVRDGNVRLACVATLPTDEVRLVYGLRHLDVLEDLLLPASGSTTRLRE</sequence>
<comment type="caution">
    <text evidence="1">The sequence shown here is derived from an EMBL/GenBank/DDBJ whole genome shotgun (WGS) entry which is preliminary data.</text>
</comment>
<dbReference type="Proteomes" id="UP001596201">
    <property type="component" value="Unassembled WGS sequence"/>
</dbReference>
<dbReference type="RefSeq" id="WP_227231412.1">
    <property type="nucleotide sequence ID" value="NZ_JAJCVJ010000003.1"/>
</dbReference>
<accession>A0ABD5RG60</accession>
<dbReference type="EMBL" id="JBHSKX010000004">
    <property type="protein sequence ID" value="MFC5368845.1"/>
    <property type="molecule type" value="Genomic_DNA"/>
</dbReference>
<keyword evidence="2" id="KW-1185">Reference proteome</keyword>
<evidence type="ECO:0000313" key="1">
    <source>
        <dbReference type="EMBL" id="MFC5368845.1"/>
    </source>
</evidence>
<name>A0ABD5RG60_9EURY</name>
<evidence type="ECO:0000313" key="2">
    <source>
        <dbReference type="Proteomes" id="UP001596201"/>
    </source>
</evidence>
<organism evidence="1 2">
    <name type="scientific">Salinirubrum litoreum</name>
    <dbReference type="NCBI Taxonomy" id="1126234"/>
    <lineage>
        <taxon>Archaea</taxon>
        <taxon>Methanobacteriati</taxon>
        <taxon>Methanobacteriota</taxon>
        <taxon>Stenosarchaea group</taxon>
        <taxon>Halobacteria</taxon>
        <taxon>Halobacteriales</taxon>
        <taxon>Haloferacaceae</taxon>
        <taxon>Salinirubrum</taxon>
    </lineage>
</organism>
<gene>
    <name evidence="1" type="ORF">ACFPJ5_18120</name>
</gene>
<protein>
    <submittedName>
        <fullName evidence="1">Uncharacterized protein</fullName>
    </submittedName>
</protein>
<proteinExistence type="predicted"/>
<reference evidence="1 2" key="1">
    <citation type="journal article" date="2019" name="Int. J. Syst. Evol. Microbiol.">
        <title>The Global Catalogue of Microorganisms (GCM) 10K type strain sequencing project: providing services to taxonomists for standard genome sequencing and annotation.</title>
        <authorList>
            <consortium name="The Broad Institute Genomics Platform"/>
            <consortium name="The Broad Institute Genome Sequencing Center for Infectious Disease"/>
            <person name="Wu L."/>
            <person name="Ma J."/>
        </authorList>
    </citation>
    <scope>NUCLEOTIDE SEQUENCE [LARGE SCALE GENOMIC DNA]</scope>
    <source>
        <strain evidence="1 2">CGMCC 1.12237</strain>
    </source>
</reference>